<protein>
    <recommendedName>
        <fullName evidence="5">NAB domain-containing protein</fullName>
    </recommendedName>
</protein>
<feature type="coiled-coil region" evidence="3">
    <location>
        <begin position="1171"/>
        <end position="1261"/>
    </location>
</feature>
<feature type="compositionally biased region" description="Basic and acidic residues" evidence="4">
    <location>
        <begin position="1757"/>
        <end position="1776"/>
    </location>
</feature>
<dbReference type="Proteomes" id="UP001630127">
    <property type="component" value="Unassembled WGS sequence"/>
</dbReference>
<feature type="compositionally biased region" description="Basic and acidic residues" evidence="4">
    <location>
        <begin position="116"/>
        <end position="131"/>
    </location>
</feature>
<dbReference type="PANTHER" id="PTHR32258">
    <property type="entry name" value="PROTEIN NETWORKED 4A"/>
    <property type="match status" value="1"/>
</dbReference>
<proteinExistence type="inferred from homology"/>
<reference evidence="6 7" key="1">
    <citation type="submission" date="2024-11" db="EMBL/GenBank/DDBJ databases">
        <title>A near-complete genome assembly of Cinchona calisaya.</title>
        <authorList>
            <person name="Lian D.C."/>
            <person name="Zhao X.W."/>
            <person name="Wei L."/>
        </authorList>
    </citation>
    <scope>NUCLEOTIDE SEQUENCE [LARGE SCALE GENOMIC DNA]</scope>
    <source>
        <tissue evidence="6">Nenye</tissue>
    </source>
</reference>
<evidence type="ECO:0000256" key="4">
    <source>
        <dbReference type="SAM" id="MobiDB-lite"/>
    </source>
</evidence>
<dbReference type="Pfam" id="PF07765">
    <property type="entry name" value="KIP1"/>
    <property type="match status" value="1"/>
</dbReference>
<feature type="compositionally biased region" description="Polar residues" evidence="4">
    <location>
        <begin position="1746"/>
        <end position="1755"/>
    </location>
</feature>
<dbReference type="Gene3D" id="1.20.5.170">
    <property type="match status" value="1"/>
</dbReference>
<evidence type="ECO:0000256" key="3">
    <source>
        <dbReference type="SAM" id="Coils"/>
    </source>
</evidence>
<evidence type="ECO:0000256" key="2">
    <source>
        <dbReference type="ARBA" id="ARBA00038006"/>
    </source>
</evidence>
<dbReference type="EMBL" id="JBJUIK010000013">
    <property type="protein sequence ID" value="KAL3505970.1"/>
    <property type="molecule type" value="Genomic_DNA"/>
</dbReference>
<feature type="coiled-coil region" evidence="3">
    <location>
        <begin position="812"/>
        <end position="853"/>
    </location>
</feature>
<dbReference type="PROSITE" id="PS51774">
    <property type="entry name" value="NAB"/>
    <property type="match status" value="1"/>
</dbReference>
<keyword evidence="1 3" id="KW-0175">Coiled coil</keyword>
<evidence type="ECO:0000259" key="5">
    <source>
        <dbReference type="PROSITE" id="PS51774"/>
    </source>
</evidence>
<evidence type="ECO:0000256" key="1">
    <source>
        <dbReference type="ARBA" id="ARBA00023054"/>
    </source>
</evidence>
<feature type="domain" description="NAB" evidence="5">
    <location>
        <begin position="13"/>
        <end position="93"/>
    </location>
</feature>
<dbReference type="InterPro" id="IPR051861">
    <property type="entry name" value="NET_actin-binding_domain"/>
</dbReference>
<organism evidence="6 7">
    <name type="scientific">Cinchona calisaya</name>
    <dbReference type="NCBI Taxonomy" id="153742"/>
    <lineage>
        <taxon>Eukaryota</taxon>
        <taxon>Viridiplantae</taxon>
        <taxon>Streptophyta</taxon>
        <taxon>Embryophyta</taxon>
        <taxon>Tracheophyta</taxon>
        <taxon>Spermatophyta</taxon>
        <taxon>Magnoliopsida</taxon>
        <taxon>eudicotyledons</taxon>
        <taxon>Gunneridae</taxon>
        <taxon>Pentapetalae</taxon>
        <taxon>asterids</taxon>
        <taxon>lamiids</taxon>
        <taxon>Gentianales</taxon>
        <taxon>Rubiaceae</taxon>
        <taxon>Cinchonoideae</taxon>
        <taxon>Cinchoneae</taxon>
        <taxon>Cinchona</taxon>
    </lineage>
</organism>
<comment type="similarity">
    <text evidence="2">Belongs to the NET family.</text>
</comment>
<dbReference type="InterPro" id="IPR011684">
    <property type="entry name" value="NAB"/>
</dbReference>
<feature type="region of interest" description="Disordered" evidence="4">
    <location>
        <begin position="1746"/>
        <end position="1776"/>
    </location>
</feature>
<keyword evidence="7" id="KW-1185">Reference proteome</keyword>
<sequence>MATVLHSESRRLYSWWWDSHISPKNSKWLQENLTDMDAKVKAIIKLIEEDADSFARRAEMYYKKRPELMKLVEEFYRAYRALAERYDHLTGELRHAHRTMAEVFPNQIPYVLDEDSPLRSSEHETDPHTPDVLHPLRALPGKDNLRRNAAALSPSDVNPTGMNGPNSGAYDTGTTKRGFKQLHEIFGAEGVAVEGSLRNTLNHEAEGQNSPDEALQLSNENDNLKAKACSESERAIKAESEVQDLKRALDAMKTEKDSVFLQYQLCLEKLSNLEAELFQVQKDSERFNGQAIQAETEVQTLKEALARVEVEKVAALIKHKKFVEMISNLEGMVSHAQEDLKGLNNRAIKAENEAEYLNLEISRLETEKEAGFQKYKGCLEKMSHLENKISLAEEDARLFKDQADQVDVEVERLRKALAELNEEKESSAFQYQHCLKRISELENELSCAQEDVKRLNTEMLTGAMKLKHSEEKCNLLDMSNQSLRLEAENLIKKIARKDQELSEKQAELEKLQVCVQDEHLRYAQIEAMLQSLQAIHSQSQEEHRALAQELKTSLQMLNDLEICKRDLEGEIRHVKDENQSLSQYKSSSSISMENLQNEILCLRKMKERLEEDVAQQIGQSNSLQKEISSLKEEIKGLNNRYQALVDQLEAMGLNPDCIESLVRNLQDENLRLRQIYEMEQNEKGALSKKLENLEELSKEKHTFESSLLELNGELEASHEKAREMQETCQFLRGEKSFLISEKAALLYQLQGLTENMQKLLEKNAVLENSLSGAKIELEGLREKSKGLVEICQLLKDEKSNLQTERGTLVLQLANIERRLEYLEKRFTGMEEKCAHLEKEKESMHSEVKELRISLGVEKQERTSSTFQSESRLVSLEHYIHFLQEESNWRKKEFEDELDKAARAQFEIFILQNFVQDMEQKNYSLLIDCQKHVEASKLAEKLISELESENLEQQVEAELLLDEIEKLRLGMYRVFKALGASSDCLFEDKVDNEQVFVNNILGNIEDMKHSILKHKDNEQLLLVENSVILTLLRRLNVEGTEIESKKEVLEQELYATKDKLVTSQNDKQGLFEMNRLFESQVSDRNKQVFMLQEELQNLCVKHCEMEKAYTDLQEKYSQVLDENRCLLRKVSELKEEKCMLEQESDVILQESLALSSFSTVLESCGTEKSFELNLLSKDVENLSGNMDELKKEVSLLRGKLEKKEAENMFLRDSVQSLEMELHAVRQSNNDLKQEIVNVQHVLTQREADISEAEHKFKAAENLNLELCKTVDVLKAENLESSHVRQNLEMQLLKLSEDNSMQDKEINGLREVNENLVSELCKLHEEYEEQRIREEKLSSELKVKNDEFELWEAEAAAFYFDLQISSIRGVLYENKVHELTEVCESFEDDSASKSLAIEEMKENISFMEKEIGGLKAQLSEYGPIIASLRDDVASLEYNVLRQSKLAGASFVEPKCTEFGVDQNEGFHYKPLVDQSPMPVGIQDLQKLQSRIKAVEKIMVEEIKSLKTNAKEELAMIEKKDLKPQRSFSKEKVKKKEKKASGKSLNENLKLKEDDAEVTEVKKGILMKDIPLDHISDSSRHALRKRASVRAERTDDKMLELWETADCRSLDRTKSISPDPSFAVIRGDIVYDQFESTRQKADHPSSGPDVEKELGIDKLESSTNITESNQEAHNRKILERLASDAQKLTSLHLTVQNLRRKLDTNKKSRNAKDVDLETVNEQLQEIQETVIQLVDLNGQLMKNIVENENPSCSNNAKTSAELKEDEDVRRKKVSEQARKGSEKIGRLQLELQKLQYVLLKLEDEKKSKGKNRFSGSKTTIILRDFIYSGRKNSGRRKKSQICGCFRPSSSTPRCNSIRL</sequence>
<evidence type="ECO:0000313" key="6">
    <source>
        <dbReference type="EMBL" id="KAL3505970.1"/>
    </source>
</evidence>
<gene>
    <name evidence="6" type="ORF">ACH5RR_031352</name>
</gene>
<accession>A0ABD2YEZ4</accession>
<comment type="caution">
    <text evidence="6">The sequence shown here is derived from an EMBL/GenBank/DDBJ whole genome shotgun (WGS) entry which is preliminary data.</text>
</comment>
<dbReference type="PANTHER" id="PTHR32258:SF6">
    <property type="entry name" value="PROTEIN NETWORKED 1A"/>
    <property type="match status" value="1"/>
</dbReference>
<dbReference type="SUPFAM" id="SSF57997">
    <property type="entry name" value="Tropomyosin"/>
    <property type="match status" value="1"/>
</dbReference>
<evidence type="ECO:0000313" key="7">
    <source>
        <dbReference type="Proteomes" id="UP001630127"/>
    </source>
</evidence>
<name>A0ABD2YEZ4_9GENT</name>
<feature type="region of interest" description="Disordered" evidence="4">
    <location>
        <begin position="116"/>
        <end position="136"/>
    </location>
</feature>
<feature type="coiled-coil region" evidence="3">
    <location>
        <begin position="291"/>
        <end position="783"/>
    </location>
</feature>